<evidence type="ECO:0000313" key="16">
    <source>
        <dbReference type="EMBL" id="NID14270.1"/>
    </source>
</evidence>
<dbReference type="Proteomes" id="UP000518878">
    <property type="component" value="Unassembled WGS sequence"/>
</dbReference>
<keyword evidence="11 12" id="KW-0742">SOS response</keyword>
<reference evidence="16 17" key="1">
    <citation type="journal article" date="2006" name="Int. J. Syst. Evol. Microbiol.">
        <title>Dyella yeojuensis sp. nov., isolated from greenhouse soil in Korea.</title>
        <authorList>
            <person name="Kim B.Y."/>
            <person name="Weon H.Y."/>
            <person name="Lee K.H."/>
            <person name="Seok S.J."/>
            <person name="Kwon S.W."/>
            <person name="Go S.J."/>
            <person name="Stackebrandt E."/>
        </authorList>
    </citation>
    <scope>NUCLEOTIDE SEQUENCE [LARGE SCALE GENOMIC DNA]</scope>
    <source>
        <strain evidence="16 17">DSM 17673</strain>
    </source>
</reference>
<dbReference type="PRINTS" id="PR00726">
    <property type="entry name" value="LEXASERPTASE"/>
</dbReference>
<dbReference type="InterPro" id="IPR039418">
    <property type="entry name" value="LexA-like"/>
</dbReference>
<comment type="catalytic activity">
    <reaction evidence="12">
        <text>Hydrolysis of Ala-|-Gly bond in repressor LexA.</text>
        <dbReference type="EC" id="3.4.21.88"/>
    </reaction>
</comment>
<evidence type="ECO:0000259" key="15">
    <source>
        <dbReference type="Pfam" id="PF01726"/>
    </source>
</evidence>
<dbReference type="InterPro" id="IPR006199">
    <property type="entry name" value="LexA_DNA-bd_dom"/>
</dbReference>
<dbReference type="InterPro" id="IPR036390">
    <property type="entry name" value="WH_DNA-bd_sf"/>
</dbReference>
<dbReference type="Gene3D" id="1.10.10.10">
    <property type="entry name" value="Winged helix-like DNA-binding domain superfamily/Winged helix DNA-binding domain"/>
    <property type="match status" value="1"/>
</dbReference>
<dbReference type="Pfam" id="PF01726">
    <property type="entry name" value="LexA_DNA_bind"/>
    <property type="match status" value="1"/>
</dbReference>
<dbReference type="GO" id="GO:0001217">
    <property type="term" value="F:DNA-binding transcription repressor activity"/>
    <property type="evidence" value="ECO:0007669"/>
    <property type="project" value="UniProtKB-ARBA"/>
</dbReference>
<dbReference type="FunFam" id="2.10.109.10:FF:000001">
    <property type="entry name" value="LexA repressor"/>
    <property type="match status" value="1"/>
</dbReference>
<comment type="subunit">
    <text evidence="12">Homodimer.</text>
</comment>
<dbReference type="Pfam" id="PF00717">
    <property type="entry name" value="Peptidase_S24"/>
    <property type="match status" value="1"/>
</dbReference>
<dbReference type="GO" id="GO:0006281">
    <property type="term" value="P:DNA repair"/>
    <property type="evidence" value="ECO:0007669"/>
    <property type="project" value="UniProtKB-UniRule"/>
</dbReference>
<keyword evidence="4 12" id="KW-0227">DNA damage</keyword>
<evidence type="ECO:0000256" key="7">
    <source>
        <dbReference type="ARBA" id="ARBA00023015"/>
    </source>
</evidence>
<evidence type="ECO:0000313" key="17">
    <source>
        <dbReference type="Proteomes" id="UP000518878"/>
    </source>
</evidence>
<feature type="domain" description="LexA repressor DNA-binding" evidence="15">
    <location>
        <begin position="5"/>
        <end position="63"/>
    </location>
</feature>
<evidence type="ECO:0000259" key="14">
    <source>
        <dbReference type="Pfam" id="PF00717"/>
    </source>
</evidence>
<feature type="domain" description="Peptidase S24/S26A/S26B/S26C" evidence="14">
    <location>
        <begin position="99"/>
        <end position="215"/>
    </location>
</feature>
<dbReference type="GO" id="GO:0000976">
    <property type="term" value="F:transcription cis-regulatory region binding"/>
    <property type="evidence" value="ECO:0007669"/>
    <property type="project" value="UniProtKB-ARBA"/>
</dbReference>
<gene>
    <name evidence="12 16" type="primary">lexA</name>
    <name evidence="16" type="ORF">HBF32_02165</name>
</gene>
<proteinExistence type="inferred from homology"/>
<dbReference type="InterPro" id="IPR036388">
    <property type="entry name" value="WH-like_DNA-bd_sf"/>
</dbReference>
<evidence type="ECO:0000256" key="5">
    <source>
        <dbReference type="ARBA" id="ARBA00022801"/>
    </source>
</evidence>
<protein>
    <recommendedName>
        <fullName evidence="12">LexA repressor</fullName>
        <ecNumber evidence="12">3.4.21.88</ecNumber>
    </recommendedName>
</protein>
<keyword evidence="3 12" id="KW-0235">DNA replication</keyword>
<evidence type="ECO:0000256" key="13">
    <source>
        <dbReference type="RuleBase" id="RU003991"/>
    </source>
</evidence>
<evidence type="ECO:0000256" key="1">
    <source>
        <dbReference type="ARBA" id="ARBA00007484"/>
    </source>
</evidence>
<dbReference type="InterPro" id="IPR015927">
    <property type="entry name" value="Peptidase_S24_S26A/B/C"/>
</dbReference>
<dbReference type="InterPro" id="IPR036286">
    <property type="entry name" value="LexA/Signal_pep-like_sf"/>
</dbReference>
<dbReference type="InterPro" id="IPR050077">
    <property type="entry name" value="LexA_repressor"/>
</dbReference>
<evidence type="ECO:0000256" key="9">
    <source>
        <dbReference type="ARBA" id="ARBA00023163"/>
    </source>
</evidence>
<evidence type="ECO:0000256" key="10">
    <source>
        <dbReference type="ARBA" id="ARBA00023204"/>
    </source>
</evidence>
<dbReference type="SUPFAM" id="SSF46785">
    <property type="entry name" value="Winged helix' DNA-binding domain"/>
    <property type="match status" value="1"/>
</dbReference>
<dbReference type="EC" id="3.4.21.88" evidence="12"/>
<keyword evidence="6 12" id="KW-0068">Autocatalytic cleavage</keyword>
<keyword evidence="9 12" id="KW-0804">Transcription</keyword>
<evidence type="ECO:0000256" key="8">
    <source>
        <dbReference type="ARBA" id="ARBA00023125"/>
    </source>
</evidence>
<keyword evidence="5 12" id="KW-0378">Hydrolase</keyword>
<evidence type="ECO:0000256" key="3">
    <source>
        <dbReference type="ARBA" id="ARBA00022705"/>
    </source>
</evidence>
<evidence type="ECO:0000256" key="4">
    <source>
        <dbReference type="ARBA" id="ARBA00022763"/>
    </source>
</evidence>
<feature type="DNA-binding region" description="H-T-H motif" evidence="12">
    <location>
        <begin position="30"/>
        <end position="50"/>
    </location>
</feature>
<dbReference type="Gene3D" id="2.10.109.10">
    <property type="entry name" value="Umud Fragment, subunit A"/>
    <property type="match status" value="1"/>
</dbReference>
<accession>A0A7X5TNR5</accession>
<dbReference type="PANTHER" id="PTHR33516:SF2">
    <property type="entry name" value="LEXA REPRESSOR-RELATED"/>
    <property type="match status" value="1"/>
</dbReference>
<dbReference type="SUPFAM" id="SSF51306">
    <property type="entry name" value="LexA/Signal peptidase"/>
    <property type="match status" value="1"/>
</dbReference>
<keyword evidence="17" id="KW-1185">Reference proteome</keyword>
<feature type="active site" description="For autocatalytic cleavage activity" evidence="12">
    <location>
        <position position="141"/>
    </location>
</feature>
<dbReference type="AlphaFoldDB" id="A0A7X5TNR5"/>
<dbReference type="GO" id="GO:0006260">
    <property type="term" value="P:DNA replication"/>
    <property type="evidence" value="ECO:0007669"/>
    <property type="project" value="UniProtKB-UniRule"/>
</dbReference>
<comment type="function">
    <text evidence="12">Represses a number of genes involved in the response to DNA damage (SOS response), including recA and lexA. In the presence of single-stranded DNA, RecA interacts with LexA causing an autocatalytic cleavage which disrupts the DNA-binding part of LexA, leading to derepression of the SOS regulon and eventually DNA repair.</text>
</comment>
<dbReference type="InterPro" id="IPR006200">
    <property type="entry name" value="LexA"/>
</dbReference>
<feature type="site" description="Cleavage; by autolysis" evidence="12">
    <location>
        <begin position="106"/>
        <end position="107"/>
    </location>
</feature>
<dbReference type="HAMAP" id="MF_00015">
    <property type="entry name" value="LexA"/>
    <property type="match status" value="1"/>
</dbReference>
<sequence>MSTPSLTERQQKTLAFLREYLQSQGLPPTLREIAEALGFSSHSSAQACVESLVKKGVLERSPQHRGLRLPAGDAGYLSSFPRRREPSDFRGIAAANDLPLIGRVAAGSPILAEENIEAQLEVDPSLFRPRADYLLRVVGMSMRDAGILDGDLLAVHKTATANDGQIVVARLDDEVTVKRLKHERDRLLLLPENPDFAPIEVDPRRHAFAIEGRYVGIIRRT</sequence>
<dbReference type="EMBL" id="JAAQTL010000001">
    <property type="protein sequence ID" value="NID14270.1"/>
    <property type="molecule type" value="Genomic_DNA"/>
</dbReference>
<dbReference type="RefSeq" id="WP_166697990.1">
    <property type="nucleotide sequence ID" value="NZ_JAAQTL010000001.1"/>
</dbReference>
<dbReference type="InterPro" id="IPR006197">
    <property type="entry name" value="Peptidase_S24_LexA"/>
</dbReference>
<comment type="caution">
    <text evidence="16">The sequence shown here is derived from an EMBL/GenBank/DDBJ whole genome shotgun (WGS) entry which is preliminary data.</text>
</comment>
<evidence type="ECO:0000256" key="6">
    <source>
        <dbReference type="ARBA" id="ARBA00022813"/>
    </source>
</evidence>
<evidence type="ECO:0000256" key="12">
    <source>
        <dbReference type="HAMAP-Rule" id="MF_00015"/>
    </source>
</evidence>
<keyword evidence="2 12" id="KW-0678">Repressor</keyword>
<dbReference type="PANTHER" id="PTHR33516">
    <property type="entry name" value="LEXA REPRESSOR"/>
    <property type="match status" value="1"/>
</dbReference>
<comment type="similarity">
    <text evidence="1 12 13">Belongs to the peptidase S24 family.</text>
</comment>
<dbReference type="GO" id="GO:0006508">
    <property type="term" value="P:proteolysis"/>
    <property type="evidence" value="ECO:0007669"/>
    <property type="project" value="InterPro"/>
</dbReference>
<dbReference type="NCBIfam" id="TIGR00498">
    <property type="entry name" value="lexA"/>
    <property type="match status" value="1"/>
</dbReference>
<dbReference type="GO" id="GO:0032993">
    <property type="term" value="C:protein-DNA complex"/>
    <property type="evidence" value="ECO:0007669"/>
    <property type="project" value="UniProtKB-ARBA"/>
</dbReference>
<evidence type="ECO:0000256" key="11">
    <source>
        <dbReference type="ARBA" id="ARBA00023236"/>
    </source>
</evidence>
<organism evidence="16 17">
    <name type="scientific">Luteibacter yeojuensis</name>
    <dbReference type="NCBI Taxonomy" id="345309"/>
    <lineage>
        <taxon>Bacteria</taxon>
        <taxon>Pseudomonadati</taxon>
        <taxon>Pseudomonadota</taxon>
        <taxon>Gammaproteobacteria</taxon>
        <taxon>Lysobacterales</taxon>
        <taxon>Rhodanobacteraceae</taxon>
        <taxon>Luteibacter</taxon>
    </lineage>
</organism>
<dbReference type="CDD" id="cd06529">
    <property type="entry name" value="S24_LexA-like"/>
    <property type="match status" value="1"/>
</dbReference>
<name>A0A7X5TNR5_9GAMM</name>
<keyword evidence="7 12" id="KW-0805">Transcription regulation</keyword>
<dbReference type="GO" id="GO:0009432">
    <property type="term" value="P:SOS response"/>
    <property type="evidence" value="ECO:0007669"/>
    <property type="project" value="UniProtKB-UniRule"/>
</dbReference>
<keyword evidence="10 12" id="KW-0234">DNA repair</keyword>
<keyword evidence="8 12" id="KW-0238">DNA-binding</keyword>
<dbReference type="GO" id="GO:0004252">
    <property type="term" value="F:serine-type endopeptidase activity"/>
    <property type="evidence" value="ECO:0007669"/>
    <property type="project" value="UniProtKB-UniRule"/>
</dbReference>
<evidence type="ECO:0000256" key="2">
    <source>
        <dbReference type="ARBA" id="ARBA00022491"/>
    </source>
</evidence>
<feature type="active site" description="For autocatalytic cleavage activity" evidence="12">
    <location>
        <position position="178"/>
    </location>
</feature>